<feature type="domain" description="Fe/B12 periplasmic-binding" evidence="3">
    <location>
        <begin position="1"/>
        <end position="107"/>
    </location>
</feature>
<sequence>MMQNYHDIAQLLGEEEKAEEIIHQMEQKIKQAQSLVKNYNQAPSVLILSQVGSNTGPYILGPSSIAYDLVQLAGGTPGSDLLGLEKSSPASIEHIIDMDPDYIILVE</sequence>
<evidence type="ECO:0000259" key="3">
    <source>
        <dbReference type="PROSITE" id="PS50983"/>
    </source>
</evidence>
<dbReference type="PROSITE" id="PS50983">
    <property type="entry name" value="FE_B12_PBP"/>
    <property type="match status" value="1"/>
</dbReference>
<dbReference type="Gene3D" id="3.40.50.1980">
    <property type="entry name" value="Nitrogenase molybdenum iron protein domain"/>
    <property type="match status" value="1"/>
</dbReference>
<dbReference type="PATRIC" id="fig|217031.4.peg.3255"/>
<dbReference type="Proteomes" id="UP000053881">
    <property type="component" value="Unassembled WGS sequence"/>
</dbReference>
<evidence type="ECO:0000256" key="2">
    <source>
        <dbReference type="SAM" id="Coils"/>
    </source>
</evidence>
<comment type="caution">
    <text evidence="4">The sequence shown here is derived from an EMBL/GenBank/DDBJ whole genome shotgun (WGS) entry which is preliminary data.</text>
</comment>
<feature type="coiled-coil region" evidence="2">
    <location>
        <begin position="8"/>
        <end position="42"/>
    </location>
</feature>
<keyword evidence="2" id="KW-0175">Coiled coil</keyword>
<dbReference type="EMBL" id="LGPB01000083">
    <property type="protein sequence ID" value="KRG12941.1"/>
    <property type="molecule type" value="Genomic_DNA"/>
</dbReference>
<organism evidence="4 5">
    <name type="scientific">Lederbergia galactosidilytica</name>
    <dbReference type="NCBI Taxonomy" id="217031"/>
    <lineage>
        <taxon>Bacteria</taxon>
        <taxon>Bacillati</taxon>
        <taxon>Bacillota</taxon>
        <taxon>Bacilli</taxon>
        <taxon>Bacillales</taxon>
        <taxon>Bacillaceae</taxon>
        <taxon>Lederbergia</taxon>
    </lineage>
</organism>
<evidence type="ECO:0000256" key="1">
    <source>
        <dbReference type="ARBA" id="ARBA00008814"/>
    </source>
</evidence>
<evidence type="ECO:0000313" key="4">
    <source>
        <dbReference type="EMBL" id="KRG12941.1"/>
    </source>
</evidence>
<dbReference type="InterPro" id="IPR050902">
    <property type="entry name" value="ABC_Transporter_SBP"/>
</dbReference>
<reference evidence="4 5" key="1">
    <citation type="submission" date="2015-06" db="EMBL/GenBank/DDBJ databases">
        <title>Genome sequencing project of Bacillus galactosidilyticus PL133.</title>
        <authorList>
            <person name="Gaiero J."/>
            <person name="Nicol R."/>
            <person name="Habash M."/>
        </authorList>
    </citation>
    <scope>NUCLEOTIDE SEQUENCE [LARGE SCALE GENOMIC DNA]</scope>
    <source>
        <strain evidence="4 5">PL133</strain>
    </source>
</reference>
<evidence type="ECO:0000313" key="5">
    <source>
        <dbReference type="Proteomes" id="UP000053881"/>
    </source>
</evidence>
<dbReference type="PANTHER" id="PTHR30535:SF34">
    <property type="entry name" value="MOLYBDATE-BINDING PROTEIN MOLA"/>
    <property type="match status" value="1"/>
</dbReference>
<dbReference type="SUPFAM" id="SSF53807">
    <property type="entry name" value="Helical backbone' metal receptor"/>
    <property type="match status" value="1"/>
</dbReference>
<protein>
    <recommendedName>
        <fullName evidence="3">Fe/B12 periplasmic-binding domain-containing protein</fullName>
    </recommendedName>
</protein>
<dbReference type="InterPro" id="IPR002491">
    <property type="entry name" value="ABC_transptr_periplasmic_BD"/>
</dbReference>
<dbReference type="Pfam" id="PF01497">
    <property type="entry name" value="Peripla_BP_2"/>
    <property type="match status" value="1"/>
</dbReference>
<name>A0A0Q9XWS5_9BACI</name>
<gene>
    <name evidence="4" type="ORF">ACA29_09790</name>
</gene>
<dbReference type="AlphaFoldDB" id="A0A0Q9XWS5"/>
<proteinExistence type="inferred from homology"/>
<comment type="similarity">
    <text evidence="1">Belongs to the bacterial solute-binding protein 8 family.</text>
</comment>
<dbReference type="PANTHER" id="PTHR30535">
    <property type="entry name" value="VITAMIN B12-BINDING PROTEIN"/>
    <property type="match status" value="1"/>
</dbReference>
<accession>A0A0Q9XWS5</accession>